<feature type="domain" description="VOC" evidence="1">
    <location>
        <begin position="2"/>
        <end position="112"/>
    </location>
</feature>
<accession>A0ABS2P5H1</accession>
<sequence>MKLIKITLETTCLEEMKIFYHEVMELPLLEDFEDYFTVGVGSTRLKFIHSEQKPYYHAAFRTDMEHFNHMYRRLEKLGVLLENEQGETSMFWKGKQLYFHDPEGNIMEILERPIPATNRLIGFYDIGEIGLPAPDLSEMSQFLSPLPNRFPSIHSTFRFFGGNDGVFVLAKTGRPWYPTQKSAYISPVTLEVASEDASGQLIYHPTLPYKIKVKPV</sequence>
<evidence type="ECO:0000313" key="3">
    <source>
        <dbReference type="Proteomes" id="UP000737402"/>
    </source>
</evidence>
<dbReference type="InterPro" id="IPR037523">
    <property type="entry name" value="VOC_core"/>
</dbReference>
<dbReference type="InterPro" id="IPR004360">
    <property type="entry name" value="Glyas_Fos-R_dOase_dom"/>
</dbReference>
<organism evidence="2 3">
    <name type="scientific">Sutcliffiella tianshenii</name>
    <dbReference type="NCBI Taxonomy" id="1463404"/>
    <lineage>
        <taxon>Bacteria</taxon>
        <taxon>Bacillati</taxon>
        <taxon>Bacillota</taxon>
        <taxon>Bacilli</taxon>
        <taxon>Bacillales</taxon>
        <taxon>Bacillaceae</taxon>
        <taxon>Sutcliffiella</taxon>
    </lineage>
</organism>
<dbReference type="InterPro" id="IPR029068">
    <property type="entry name" value="Glyas_Bleomycin-R_OHBP_Dase"/>
</dbReference>
<name>A0ABS2P5H1_9BACI</name>
<dbReference type="PROSITE" id="PS51819">
    <property type="entry name" value="VOC"/>
    <property type="match status" value="1"/>
</dbReference>
<dbReference type="CDD" id="cd06587">
    <property type="entry name" value="VOC"/>
    <property type="match status" value="1"/>
</dbReference>
<dbReference type="EMBL" id="JAFBED010000015">
    <property type="protein sequence ID" value="MBM7622200.1"/>
    <property type="molecule type" value="Genomic_DNA"/>
</dbReference>
<comment type="caution">
    <text evidence="2">The sequence shown here is derived from an EMBL/GenBank/DDBJ whole genome shotgun (WGS) entry which is preliminary data.</text>
</comment>
<dbReference type="Proteomes" id="UP000737402">
    <property type="component" value="Unassembled WGS sequence"/>
</dbReference>
<proteinExistence type="predicted"/>
<protein>
    <submittedName>
        <fullName evidence="2">Catechol 2,3-dioxygenase-like lactoylglutathione lyase family enzyme</fullName>
    </submittedName>
</protein>
<evidence type="ECO:0000313" key="2">
    <source>
        <dbReference type="EMBL" id="MBM7622200.1"/>
    </source>
</evidence>
<dbReference type="RefSeq" id="WP_204419675.1">
    <property type="nucleotide sequence ID" value="NZ_JAFBED010000015.1"/>
</dbReference>
<evidence type="ECO:0000259" key="1">
    <source>
        <dbReference type="PROSITE" id="PS51819"/>
    </source>
</evidence>
<dbReference type="Gene3D" id="3.10.180.10">
    <property type="entry name" value="2,3-Dihydroxybiphenyl 1,2-Dioxygenase, domain 1"/>
    <property type="match status" value="1"/>
</dbReference>
<dbReference type="Pfam" id="PF00903">
    <property type="entry name" value="Glyoxalase"/>
    <property type="match status" value="1"/>
</dbReference>
<keyword evidence="3" id="KW-1185">Reference proteome</keyword>
<reference evidence="2 3" key="1">
    <citation type="submission" date="2021-01" db="EMBL/GenBank/DDBJ databases">
        <title>Genomic Encyclopedia of Type Strains, Phase IV (KMG-IV): sequencing the most valuable type-strain genomes for metagenomic binning, comparative biology and taxonomic classification.</title>
        <authorList>
            <person name="Goeker M."/>
        </authorList>
    </citation>
    <scope>NUCLEOTIDE SEQUENCE [LARGE SCALE GENOMIC DNA]</scope>
    <source>
        <strain evidence="2 3">DSM 25879</strain>
    </source>
</reference>
<dbReference type="SUPFAM" id="SSF54593">
    <property type="entry name" value="Glyoxalase/Bleomycin resistance protein/Dihydroxybiphenyl dioxygenase"/>
    <property type="match status" value="1"/>
</dbReference>
<gene>
    <name evidence="2" type="ORF">JOC95_004111</name>
</gene>